<organism evidence="3 4">
    <name type="scientific">Ceutorhynchus assimilis</name>
    <name type="common">cabbage seed weevil</name>
    <dbReference type="NCBI Taxonomy" id="467358"/>
    <lineage>
        <taxon>Eukaryota</taxon>
        <taxon>Metazoa</taxon>
        <taxon>Ecdysozoa</taxon>
        <taxon>Arthropoda</taxon>
        <taxon>Hexapoda</taxon>
        <taxon>Insecta</taxon>
        <taxon>Pterygota</taxon>
        <taxon>Neoptera</taxon>
        <taxon>Endopterygota</taxon>
        <taxon>Coleoptera</taxon>
        <taxon>Polyphaga</taxon>
        <taxon>Cucujiformia</taxon>
        <taxon>Curculionidae</taxon>
        <taxon>Ceutorhynchinae</taxon>
        <taxon>Ceutorhynchus</taxon>
    </lineage>
</organism>
<feature type="compositionally biased region" description="Basic and acidic residues" evidence="2">
    <location>
        <begin position="1226"/>
        <end position="1239"/>
    </location>
</feature>
<feature type="coiled-coil region" evidence="1">
    <location>
        <begin position="852"/>
        <end position="879"/>
    </location>
</feature>
<feature type="compositionally biased region" description="Polar residues" evidence="2">
    <location>
        <begin position="119"/>
        <end position="128"/>
    </location>
</feature>
<feature type="compositionally biased region" description="Basic and acidic residues" evidence="2">
    <location>
        <begin position="1250"/>
        <end position="1260"/>
    </location>
</feature>
<feature type="region of interest" description="Disordered" evidence="2">
    <location>
        <begin position="1758"/>
        <end position="1784"/>
    </location>
</feature>
<feature type="coiled-coil region" evidence="1">
    <location>
        <begin position="1353"/>
        <end position="1386"/>
    </location>
</feature>
<feature type="compositionally biased region" description="Polar residues" evidence="2">
    <location>
        <begin position="1543"/>
        <end position="1552"/>
    </location>
</feature>
<feature type="region of interest" description="Disordered" evidence="2">
    <location>
        <begin position="1543"/>
        <end position="1565"/>
    </location>
</feature>
<feature type="compositionally biased region" description="Polar residues" evidence="2">
    <location>
        <begin position="79"/>
        <end position="99"/>
    </location>
</feature>
<feature type="compositionally biased region" description="Basic and acidic residues" evidence="2">
    <location>
        <begin position="958"/>
        <end position="969"/>
    </location>
</feature>
<keyword evidence="1" id="KW-0175">Coiled coil</keyword>
<feature type="region of interest" description="Disordered" evidence="2">
    <location>
        <begin position="622"/>
        <end position="642"/>
    </location>
</feature>
<feature type="region of interest" description="Disordered" evidence="2">
    <location>
        <begin position="938"/>
        <end position="969"/>
    </location>
</feature>
<dbReference type="OrthoDB" id="6784796at2759"/>
<feature type="region of interest" description="Disordered" evidence="2">
    <location>
        <begin position="76"/>
        <end position="134"/>
    </location>
</feature>
<gene>
    <name evidence="3" type="ORF">CEUTPL_LOCUS11418</name>
</gene>
<evidence type="ECO:0000256" key="2">
    <source>
        <dbReference type="SAM" id="MobiDB-lite"/>
    </source>
</evidence>
<feature type="region of interest" description="Disordered" evidence="2">
    <location>
        <begin position="751"/>
        <end position="805"/>
    </location>
</feature>
<evidence type="ECO:0000313" key="4">
    <source>
        <dbReference type="Proteomes" id="UP001152799"/>
    </source>
</evidence>
<feature type="compositionally biased region" description="Basic and acidic residues" evidence="2">
    <location>
        <begin position="765"/>
        <end position="784"/>
    </location>
</feature>
<feature type="region of interest" description="Disordered" evidence="2">
    <location>
        <begin position="1"/>
        <end position="24"/>
    </location>
</feature>
<protein>
    <submittedName>
        <fullName evidence="3">Uncharacterized protein</fullName>
    </submittedName>
</protein>
<feature type="region of interest" description="Disordered" evidence="2">
    <location>
        <begin position="1202"/>
        <end position="1263"/>
    </location>
</feature>
<proteinExistence type="predicted"/>
<evidence type="ECO:0000313" key="3">
    <source>
        <dbReference type="EMBL" id="CAG9770976.1"/>
    </source>
</evidence>
<accession>A0A9N9MY03</accession>
<keyword evidence="4" id="KW-1185">Reference proteome</keyword>
<evidence type="ECO:0000256" key="1">
    <source>
        <dbReference type="SAM" id="Coils"/>
    </source>
</evidence>
<name>A0A9N9MY03_9CUCU</name>
<feature type="region of interest" description="Disordered" evidence="2">
    <location>
        <begin position="1089"/>
        <end position="1117"/>
    </location>
</feature>
<reference evidence="3" key="1">
    <citation type="submission" date="2022-01" db="EMBL/GenBank/DDBJ databases">
        <authorList>
            <person name="King R."/>
        </authorList>
    </citation>
    <scope>NUCLEOTIDE SEQUENCE</scope>
</reference>
<dbReference type="EMBL" id="OU892282">
    <property type="protein sequence ID" value="CAG9770976.1"/>
    <property type="molecule type" value="Genomic_DNA"/>
</dbReference>
<sequence length="1784" mass="202864">MNQDTGWFNSYDKCGPDQRNHPPPRYNNAATMPQPPRWDPLCLPPPVGIGHNIQSLHPYAGGFVPNQFHPAYTPRPMGSYQTYMQPKPSYNNYRNNQNPRMRQGNNRWQRRNGQDRSRNNYQHSNPGPSKQEPQIQEIEQTIPPPVETQLDKRPATTVSPASVHIIEDNNDNVGADKRKIKEEDKKLLMECIDLSAETDSPEEALNRFEFESRTKILDKLCGTTDEAKFIEGLKQFKMILKDQMCGIRLKNQLSKMLLKYILFLGMNYKSLASGFIEEYLDLMEDIIAMFCQVVTDIINLRLADNKRTLNDVFASQIKQLISCALLCRLDSIMHCLFKVHIPPLLKDHSALWTDVFLYFLRKSKFDPKHDDLLRLFIAWKRLLSVRASKDAEIINGYMFECLKKTPEELKSIPYLKEFMENYHDNPRCNWQEMLSKYWKWWKEERPEQLWAGLEEPTYIQLHGTFNLEYQPTNNVFTNHSKTQDDEFSKLFEDRLTGKTLGLTQLGRRMPYGRQNNLFCQSTSGNIFDEATCINIDFDYYDDNDLIIAEPKVVETVVVDSDDDDDDVVFIEEESTAKEVVEKTTDAVEELNINDLNENIFEDDSNKVDEELILNSKTSLEVEVQPDNEASENNPKETDDSKSNVAVEEIISNYHEASKNNPKETAESKNNVVVEEICDNFIKNYPEDIDDDDDSVDFPEIIIESERNQDNLPSNAMTLDEIFDEWEETFDDIGPEMERNEDRTLMFADPLNEGEGNDPFKSPLHSPEECNDKDNTEKTCDEFSKTETVSSQKEIVPEKRTDSIPDDIEELPNQQQELESIAKTPVSTNQQQETIAETSASSKHNGLLSILCMQDLRQVLNEMEQDDRKLQEKLNEEKNVCLTEVPAAIEENVIEQQLTDEEDNLDKSHNYAAIVQAACSDDDNNEFASKGLNLFEHQSDATNDSDEISSPPFEPLDSNEAHVDSENESFEKERRFEAIGETLATASTEPVISPAVSGTLATASTEPCQPDTNESCQTVIKDDEVLNETSTKLAGAESTSTTAINLASPCGDNSDNITIHCRFVLKQEVQPDFAAMHENYELEKYADYPLEVPQRPNSPPQSGSQPYSPPSIRIGNTGSALDETSTMLYTPILQDSHKIQPAIVPDVLPQQDLPNHNVVPPEPSVENKLVDTIKILKVHNVVETPSSSSFGKESDDTYIVVRNSQTTEAETPEKPKKRSRKSSTTKDGVKSKKRESDSSRVRKSSRALQDGVKKASKEKLMKPLSPQDNGLFEYAFEGPTGKPLWNTTPNMLWDDSEDHPEAQKTTVLVKSDKQLVSILKKPKLDKQIKDYNQPRLFIRLSTKDRLSDNYDIRAKEIIEDLKKQNNIKNAAEERAREMARLMMMKAQQDKHDFGSILRCNFHEVDEYKRVFSKPRETRKVTFEGVTAEHSYQSYWNGEQTPEKRKRDSYLLDERPVKKTRIKICANPMEERVGHFPIKMSIPHKTVHSKEPKVESTPRGLLATKLNGIIAKKPSKSLSFSNFTEEIPVRLPIIPNGISNKIPSKSLTFTSNNQTKDETPASIPATKKPNKSIFHMEESIVETPVKAPANKKPGKSLSFSEESEIIIESPKRPSKSLAFSDNIIESAAQTAPTKKSCNRLSWFNTGVEIPATTIDLVESSEEIKNSIEEIKIESPISIEAVEESTPVRKKPGRPPGAKNKRFSFTNIKPRVRRSAMCNQDLSLSIKESEVANGICINKEPIALKPKTSRRRNRTQNLAQLRDKTTGNDSCDVTESKPGRRRKANNF</sequence>
<dbReference type="Proteomes" id="UP001152799">
    <property type="component" value="Chromosome 6"/>
</dbReference>